<feature type="compositionally biased region" description="Basic and acidic residues" evidence="1">
    <location>
        <begin position="1285"/>
        <end position="1301"/>
    </location>
</feature>
<dbReference type="Proteomes" id="UP000601435">
    <property type="component" value="Unassembled WGS sequence"/>
</dbReference>
<feature type="compositionally biased region" description="Low complexity" evidence="1">
    <location>
        <begin position="1040"/>
        <end position="1053"/>
    </location>
</feature>
<feature type="compositionally biased region" description="Low complexity" evidence="1">
    <location>
        <begin position="1014"/>
        <end position="1033"/>
    </location>
</feature>
<organism evidence="2 3">
    <name type="scientific">Symbiodinium necroappetens</name>
    <dbReference type="NCBI Taxonomy" id="1628268"/>
    <lineage>
        <taxon>Eukaryota</taxon>
        <taxon>Sar</taxon>
        <taxon>Alveolata</taxon>
        <taxon>Dinophyceae</taxon>
        <taxon>Suessiales</taxon>
        <taxon>Symbiodiniaceae</taxon>
        <taxon>Symbiodinium</taxon>
    </lineage>
</organism>
<feature type="compositionally biased region" description="Low complexity" evidence="1">
    <location>
        <begin position="1269"/>
        <end position="1284"/>
    </location>
</feature>
<name>A0A812J3Y9_9DINO</name>
<evidence type="ECO:0000313" key="2">
    <source>
        <dbReference type="EMBL" id="CAE7191823.1"/>
    </source>
</evidence>
<feature type="region of interest" description="Disordered" evidence="1">
    <location>
        <begin position="551"/>
        <end position="573"/>
    </location>
</feature>
<dbReference type="EMBL" id="CAJNJA010005510">
    <property type="protein sequence ID" value="CAE7191823.1"/>
    <property type="molecule type" value="Genomic_DNA"/>
</dbReference>
<keyword evidence="3" id="KW-1185">Reference proteome</keyword>
<evidence type="ECO:0000256" key="1">
    <source>
        <dbReference type="SAM" id="MobiDB-lite"/>
    </source>
</evidence>
<feature type="region of interest" description="Disordered" evidence="1">
    <location>
        <begin position="1197"/>
        <end position="1311"/>
    </location>
</feature>
<dbReference type="OrthoDB" id="410104at2759"/>
<evidence type="ECO:0008006" key="4">
    <source>
        <dbReference type="Google" id="ProtNLM"/>
    </source>
</evidence>
<proteinExistence type="predicted"/>
<evidence type="ECO:0000313" key="3">
    <source>
        <dbReference type="Proteomes" id="UP000601435"/>
    </source>
</evidence>
<reference evidence="2" key="1">
    <citation type="submission" date="2021-02" db="EMBL/GenBank/DDBJ databases">
        <authorList>
            <person name="Dougan E. K."/>
            <person name="Rhodes N."/>
            <person name="Thang M."/>
            <person name="Chan C."/>
        </authorList>
    </citation>
    <scope>NUCLEOTIDE SEQUENCE</scope>
</reference>
<feature type="compositionally biased region" description="Polar residues" evidence="1">
    <location>
        <begin position="1248"/>
        <end position="1268"/>
    </location>
</feature>
<comment type="caution">
    <text evidence="2">The sequence shown here is derived from an EMBL/GenBank/DDBJ whole genome shotgun (WGS) entry which is preliminary data.</text>
</comment>
<sequence>MTDRHVNIEANINRVASSNTVSFWKDPNPRPAIVVGGWDNDQSATTTLQLVKQHLADLQCDLDLEETFVPGIRRGFAIVPVHARPGEDNFDYRKRVREALQRVREARIVTGQRDQGGDRHLWAAMSESPERRRRAQFAGKIKRLILEENGDKAKLEVEFGTGNVWYSQVRVASAVLSAPLDADKAGVGWVSLPVLARQMGLSLSSLTTRWVVEDVLQNFEITRSDPVKLIADISLKLTEPGRALAKYRESKQIKEMRRRILAMPPGAERKQAWKTLAKDRRQEHRAWVTDKLNLAGAGFWRAKAAVDQERHNTAWELALKSDEAWRDKLAKHFGGIFHKADSEEVRQRFSVILGRMAGMCKLQPWQPFTFEEIKAVRKRWKNGKSCGPDSISHEALKVLEAVDSWRDRLLCLFSDMLYTAKIPETIERGVTTLLAKVGTPTSWSDTRGTLAYNGHEDLDKESNSFLYSVVCAEWPTIGEALALQIEEDVCIRGSRPWEGRAWASLHATEIEIVFRGEHFRLPQSSGVRQGSPDSPIAFGRIIAKDLEKSIAESKHAKPSTGEPPPEDGGSFMDDSYLWSTSAAHLQTMLDRMGANLPRKGLDIHPLKTEIIDNQTGGVEFNVAGDKVLSKGPEHIIRALGSPLSFRGHPAMIVAEMQSRARGAFRKHRGTLPSKAPLRSRLQLHTVLVRQSALWACQTWQCSEYLLRCANSLQLSQARTIMHLHKPAGDDWLEWNKRTLRQARLALHRHEIQRWSTFILSQIWSLAGHASRGDEVASAMMRWRNLAWWRIEQTIPPSWGGHRHSGRFNPHLDIERQIVEVAGEDWQSKAGDRIWWANMEDRFVEKNDVPWASGEQNQLENLAPNKGMSSNKSKKNGRKKIDSFYQQEVPPDIHFSTLGGGVTFIQLTQGCWEIQVGGQSSPSWSAGLPPLTTVELGQFGPLERAPPFTAGTIGRLAPMKRDDKWLLTILNVPDLDDFEPHTMLLVEGDQFILTPRGWGLRVHRLAPSPARANRQQASPSQQATQTAEDPQQQQPEEEATAAESTMQQETAAATSIAEGAVSDEDEEDQAGDHRPPRVPISAYAEAEVAPLGEGRWRISAGPDRGNKPRHPGSLPTTVIEGDGGPVDEAPAIAIGTEGVLEFLTEDLWTLDIEAIATTIVHEGDTTLLTPGDRLLLERQDGEWHIRVELLSPDAPAAVGKLRQRRRNLAAGERRARKQKANNKGGNVPPTIPEHDSEQDTTADHPPQPSSGEAATPATSNTQQTEPVGTSASSSSSHEPPQQSQHGAEERPQKPDRPQRDHYNILSDGRQLR</sequence>
<feature type="region of interest" description="Disordered" evidence="1">
    <location>
        <begin position="1092"/>
        <end position="1111"/>
    </location>
</feature>
<protein>
    <recommendedName>
        <fullName evidence="4">Reverse transcriptase domain-containing protein</fullName>
    </recommendedName>
</protein>
<gene>
    <name evidence="2" type="ORF">SNEC2469_LOCUS1188</name>
</gene>
<feature type="region of interest" description="Disordered" evidence="1">
    <location>
        <begin position="854"/>
        <end position="876"/>
    </location>
</feature>
<feature type="non-terminal residue" evidence="2">
    <location>
        <position position="1"/>
    </location>
</feature>
<feature type="region of interest" description="Disordered" evidence="1">
    <location>
        <begin position="1007"/>
        <end position="1079"/>
    </location>
</feature>
<accession>A0A812J3Y9</accession>